<dbReference type="InterPro" id="IPR036291">
    <property type="entry name" value="NAD(P)-bd_dom_sf"/>
</dbReference>
<keyword evidence="3" id="KW-1185">Reference proteome</keyword>
<evidence type="ECO:0000259" key="1">
    <source>
        <dbReference type="Pfam" id="PF01370"/>
    </source>
</evidence>
<protein>
    <submittedName>
        <fullName evidence="2">NAD(P)-dependent oxidoreductase</fullName>
    </submittedName>
</protein>
<dbReference type="InterPro" id="IPR001509">
    <property type="entry name" value="Epimerase_deHydtase"/>
</dbReference>
<accession>A0ABV1HPU4</accession>
<dbReference type="PANTHER" id="PTHR43245">
    <property type="entry name" value="BIFUNCTIONAL POLYMYXIN RESISTANCE PROTEIN ARNA"/>
    <property type="match status" value="1"/>
</dbReference>
<dbReference type="EMBL" id="JBBMFJ010000022">
    <property type="protein sequence ID" value="MEQ2563623.1"/>
    <property type="molecule type" value="Genomic_DNA"/>
</dbReference>
<dbReference type="RefSeq" id="WP_349229746.1">
    <property type="nucleotide sequence ID" value="NZ_JBBMFJ010000022.1"/>
</dbReference>
<proteinExistence type="predicted"/>
<dbReference type="PANTHER" id="PTHR43245:SF13">
    <property type="entry name" value="UDP-D-APIOSE_UDP-D-XYLOSE SYNTHASE 2"/>
    <property type="match status" value="1"/>
</dbReference>
<comment type="caution">
    <text evidence="2">The sequence shown here is derived from an EMBL/GenBank/DDBJ whole genome shotgun (WGS) entry which is preliminary data.</text>
</comment>
<dbReference type="InterPro" id="IPR050177">
    <property type="entry name" value="Lipid_A_modif_metabolic_enz"/>
</dbReference>
<dbReference type="Pfam" id="PF01370">
    <property type="entry name" value="Epimerase"/>
    <property type="match status" value="1"/>
</dbReference>
<evidence type="ECO:0000313" key="3">
    <source>
        <dbReference type="Proteomes" id="UP001437460"/>
    </source>
</evidence>
<gene>
    <name evidence="2" type="ORF">WMO41_10705</name>
</gene>
<feature type="domain" description="NAD-dependent epimerase/dehydratase" evidence="1">
    <location>
        <begin position="3"/>
        <end position="233"/>
    </location>
</feature>
<evidence type="ECO:0000313" key="2">
    <source>
        <dbReference type="EMBL" id="MEQ2563623.1"/>
    </source>
</evidence>
<name>A0ABV1HPU4_9FIRM</name>
<reference evidence="2 3" key="1">
    <citation type="submission" date="2024-03" db="EMBL/GenBank/DDBJ databases">
        <title>Human intestinal bacterial collection.</title>
        <authorList>
            <person name="Pauvert C."/>
            <person name="Hitch T.C.A."/>
            <person name="Clavel T."/>
        </authorList>
    </citation>
    <scope>NUCLEOTIDE SEQUENCE [LARGE SCALE GENOMIC DNA]</scope>
    <source>
        <strain evidence="2 3">CLA-AP-H27</strain>
    </source>
</reference>
<dbReference type="SUPFAM" id="SSF51735">
    <property type="entry name" value="NAD(P)-binding Rossmann-fold domains"/>
    <property type="match status" value="1"/>
</dbReference>
<dbReference type="Gene3D" id="3.40.50.720">
    <property type="entry name" value="NAD(P)-binding Rossmann-like Domain"/>
    <property type="match status" value="1"/>
</dbReference>
<organism evidence="2 3">
    <name type="scientific">Ventrimonas faecis</name>
    <dbReference type="NCBI Taxonomy" id="3133170"/>
    <lineage>
        <taxon>Bacteria</taxon>
        <taxon>Bacillati</taxon>
        <taxon>Bacillota</taxon>
        <taxon>Clostridia</taxon>
        <taxon>Lachnospirales</taxon>
        <taxon>Lachnospiraceae</taxon>
        <taxon>Ventrimonas</taxon>
    </lineage>
</organism>
<sequence>MQVVVTGATSFIGAATVKKLMEAGHQVFAVVRPASSNMKHLEELASGDLSGLVTICPLDLADIRTLHGFSADAWVHIGWDGAGSDNRTKRDVQQRNVTYALDAVEAAAALGCRRFLFTGSQAEYGVWHQTVAEDTPCHPVSEYGKAKVDFCEKAKILCKQKNMEYIHTRIYSVYGPGDHPWSLVQSCLRTFCEGGSMKLGECTQNWNFLYIDDAAAALVSLLTEAPAGVYNIGSSDTRPLRSYIEEMYALCGHRGSYSYGARPQNAEGPADLMPDISRILRETSWRPATTFAEGIYETLHSLRETPAGTEPL</sequence>
<dbReference type="Proteomes" id="UP001437460">
    <property type="component" value="Unassembled WGS sequence"/>
</dbReference>